<keyword evidence="3" id="KW-0804">Transcription</keyword>
<evidence type="ECO:0000259" key="5">
    <source>
        <dbReference type="PROSITE" id="PS51005"/>
    </source>
</evidence>
<evidence type="ECO:0000313" key="7">
    <source>
        <dbReference type="Proteomes" id="UP000244336"/>
    </source>
</evidence>
<evidence type="ECO:0000256" key="4">
    <source>
        <dbReference type="ARBA" id="ARBA00023242"/>
    </source>
</evidence>
<dbReference type="SUPFAM" id="SSF101941">
    <property type="entry name" value="NAC domain"/>
    <property type="match status" value="1"/>
</dbReference>
<keyword evidence="2" id="KW-0238">DNA-binding</keyword>
<dbReference type="InterPro" id="IPR036093">
    <property type="entry name" value="NAC_dom_sf"/>
</dbReference>
<organism evidence="6 7">
    <name type="scientific">Panicum hallii var. hallii</name>
    <dbReference type="NCBI Taxonomy" id="1504633"/>
    <lineage>
        <taxon>Eukaryota</taxon>
        <taxon>Viridiplantae</taxon>
        <taxon>Streptophyta</taxon>
        <taxon>Embryophyta</taxon>
        <taxon>Tracheophyta</taxon>
        <taxon>Spermatophyta</taxon>
        <taxon>Magnoliopsida</taxon>
        <taxon>Liliopsida</taxon>
        <taxon>Poales</taxon>
        <taxon>Poaceae</taxon>
        <taxon>PACMAD clade</taxon>
        <taxon>Panicoideae</taxon>
        <taxon>Panicodae</taxon>
        <taxon>Paniceae</taxon>
        <taxon>Panicinae</taxon>
        <taxon>Panicum</taxon>
        <taxon>Panicum sect. Panicum</taxon>
    </lineage>
</organism>
<dbReference type="Gramene" id="PUZ57499">
    <property type="protein sequence ID" value="PUZ57499"/>
    <property type="gene ID" value="GQ55_5G436900"/>
</dbReference>
<dbReference type="GO" id="GO:0003677">
    <property type="term" value="F:DNA binding"/>
    <property type="evidence" value="ECO:0007669"/>
    <property type="project" value="UniProtKB-KW"/>
</dbReference>
<evidence type="ECO:0000256" key="3">
    <source>
        <dbReference type="ARBA" id="ARBA00023163"/>
    </source>
</evidence>
<sequence>MGEVDFNKSEPWELPNKAKLEEKERYFFHQKDRKYPTGMRANRATEGGYWKTTGKDKEIYRDAVGVALPELIGMKKTLLFYKGRAPGGEKTDWVIHEFRLEGSSRLPCPTSSSTSTTTIKSSKDDWVVCRVFHKTAGRKRTPALPQYNQLDTTGCGIGERSTPMAMPLQFSMLPDFTMDPQVSYYTTSAISSLVSPMMPPMPDMGGIGLQMNNTLFRNPKTIVPPMSYHQLGMGVASTDGFMAAPNSGPLSMVSQNGNGMNLDQTNAIEISSMVPAALEYVANMDMGSIWKY</sequence>
<keyword evidence="7" id="KW-1185">Reference proteome</keyword>
<keyword evidence="4" id="KW-0539">Nucleus</keyword>
<dbReference type="Gene3D" id="2.170.150.80">
    <property type="entry name" value="NAC domain"/>
    <property type="match status" value="1"/>
</dbReference>
<dbReference type="Pfam" id="PF02365">
    <property type="entry name" value="NAM"/>
    <property type="match status" value="1"/>
</dbReference>
<dbReference type="EMBL" id="CM009753">
    <property type="protein sequence ID" value="PUZ57500.1"/>
    <property type="molecule type" value="Genomic_DNA"/>
</dbReference>
<feature type="domain" description="NAC" evidence="5">
    <location>
        <begin position="1"/>
        <end position="134"/>
    </location>
</feature>
<name>A0A2T7DPI7_9POAL</name>
<dbReference type="PROSITE" id="PS51005">
    <property type="entry name" value="NAC"/>
    <property type="match status" value="1"/>
</dbReference>
<protein>
    <recommendedName>
        <fullName evidence="5">NAC domain-containing protein</fullName>
    </recommendedName>
</protein>
<keyword evidence="1" id="KW-0805">Transcription regulation</keyword>
<reference evidence="6 7" key="1">
    <citation type="submission" date="2018-04" db="EMBL/GenBank/DDBJ databases">
        <title>WGS assembly of Panicum hallii var. hallii HAL2.</title>
        <authorList>
            <person name="Lovell J."/>
            <person name="Jenkins J."/>
            <person name="Lowry D."/>
            <person name="Mamidi S."/>
            <person name="Sreedasyam A."/>
            <person name="Weng X."/>
            <person name="Barry K."/>
            <person name="Bonette J."/>
            <person name="Campitelli B."/>
            <person name="Daum C."/>
            <person name="Gordon S."/>
            <person name="Gould B."/>
            <person name="Lipzen A."/>
            <person name="MacQueen A."/>
            <person name="Palacio-Mejia J."/>
            <person name="Plott C."/>
            <person name="Shakirov E."/>
            <person name="Shu S."/>
            <person name="Yoshinaga Y."/>
            <person name="Zane M."/>
            <person name="Rokhsar D."/>
            <person name="Grimwood J."/>
            <person name="Schmutz J."/>
            <person name="Juenger T."/>
        </authorList>
    </citation>
    <scope>NUCLEOTIDE SEQUENCE [LARGE SCALE GENOMIC DNA]</scope>
    <source>
        <strain evidence="7">cv. HAL2</strain>
        <strain evidence="6">HAL2</strain>
    </source>
</reference>
<dbReference type="InterPro" id="IPR003441">
    <property type="entry name" value="NAC-dom"/>
</dbReference>
<dbReference type="PANTHER" id="PTHR31744">
    <property type="entry name" value="PROTEIN CUP-SHAPED COTYLEDON 2-RELATED"/>
    <property type="match status" value="1"/>
</dbReference>
<evidence type="ECO:0000256" key="2">
    <source>
        <dbReference type="ARBA" id="ARBA00023125"/>
    </source>
</evidence>
<dbReference type="GO" id="GO:0006355">
    <property type="term" value="P:regulation of DNA-templated transcription"/>
    <property type="evidence" value="ECO:0007669"/>
    <property type="project" value="InterPro"/>
</dbReference>
<dbReference type="STRING" id="1504633.A0A2T7DPI7"/>
<dbReference type="Gramene" id="PUZ57500">
    <property type="protein sequence ID" value="PUZ57500"/>
    <property type="gene ID" value="GQ55_5G436900"/>
</dbReference>
<dbReference type="EMBL" id="CM009753">
    <property type="protein sequence ID" value="PUZ57499.1"/>
    <property type="molecule type" value="Genomic_DNA"/>
</dbReference>
<evidence type="ECO:0000313" key="6">
    <source>
        <dbReference type="EMBL" id="PUZ57499.1"/>
    </source>
</evidence>
<proteinExistence type="predicted"/>
<dbReference type="GO" id="GO:0005634">
    <property type="term" value="C:nucleus"/>
    <property type="evidence" value="ECO:0007669"/>
    <property type="project" value="UniProtKB-ARBA"/>
</dbReference>
<dbReference type="AlphaFoldDB" id="A0A2T7DPI7"/>
<dbReference type="PANTHER" id="PTHR31744:SF92">
    <property type="entry name" value="NAC DOMAIN-CONTAINING PROTEIN 87"/>
    <property type="match status" value="1"/>
</dbReference>
<dbReference type="OrthoDB" id="665796at2759"/>
<gene>
    <name evidence="6" type="ORF">GQ55_5G436900</name>
</gene>
<accession>A0A2T7DPI7</accession>
<dbReference type="Proteomes" id="UP000244336">
    <property type="component" value="Chromosome 5"/>
</dbReference>
<evidence type="ECO:0000256" key="1">
    <source>
        <dbReference type="ARBA" id="ARBA00023015"/>
    </source>
</evidence>